<comment type="function">
    <text evidence="11">Catalytic subunit of a heterodimeric structure-specific endonuclease that resolves DNA secondary structures generated during DNA repair and recombination. Has endonuclease activity towards branched DNA substrates, introducing single-strand cuts in duplex DNA close to junctions with ss-DNA.</text>
</comment>
<dbReference type="AlphaFoldDB" id="R4FLJ9"/>
<sequence length="262" mass="30515">MNIVSEGEGLNKLFGVYLLMSQNVKYKGRVYIGFTMNPQRRMKQHNRGKNYGGAKKTSGKGPWEMILMVHGFPNEVSALRFEWAWQNPKQSRMLKFNNVDKLKYKENEFSYRLRVMNMMLNSGPWYRLPLILNIIAKEYSSKIMDANESIPLHMKMEHGPITATQSYVPSFQKFQPTLLNNQDEIRCYICAKYFENGVPIIICNNTNCKMTVHIYCLAKFMLHNSEHILPTHGSCPSCSQYLHFGELISKQLYVFGKKIFLK</sequence>
<keyword evidence="9 11" id="KW-0234">DNA repair</keyword>
<dbReference type="EC" id="3.1.-.-" evidence="11"/>
<dbReference type="InterPro" id="IPR048749">
    <property type="entry name" value="SLX1_C"/>
</dbReference>
<dbReference type="SUPFAM" id="SSF82771">
    <property type="entry name" value="GIY-YIG endonuclease"/>
    <property type="match status" value="1"/>
</dbReference>
<dbReference type="PROSITE" id="PS50164">
    <property type="entry name" value="GIY_YIG"/>
    <property type="match status" value="1"/>
</dbReference>
<comment type="caution">
    <text evidence="11">Lacks conserved residue(s) required for the propagation of feature annotation.</text>
</comment>
<dbReference type="FunFam" id="3.40.1440.10:FF:000008">
    <property type="entry name" value="Structure-specific endonuclease subunit SLX1 homolog"/>
    <property type="match status" value="1"/>
</dbReference>
<keyword evidence="1 11" id="KW-0540">Nuclease</keyword>
<dbReference type="InterPro" id="IPR000305">
    <property type="entry name" value="GIY-YIG_endonuc"/>
</dbReference>
<dbReference type="Pfam" id="PF01541">
    <property type="entry name" value="GIY-YIG"/>
    <property type="match status" value="1"/>
</dbReference>
<keyword evidence="10 11" id="KW-0539">Nucleus</keyword>
<dbReference type="GO" id="GO:0008270">
    <property type="term" value="F:zinc ion binding"/>
    <property type="evidence" value="ECO:0007669"/>
    <property type="project" value="UniProtKB-KW"/>
</dbReference>
<name>R4FLJ9_RHOPR</name>
<keyword evidence="5" id="KW-0863">Zinc-finger</keyword>
<dbReference type="VEuPathDB" id="VectorBase:RPRC014171"/>
<dbReference type="EMBL" id="GAHY01002079">
    <property type="protein sequence ID" value="JAA75431.1"/>
    <property type="molecule type" value="mRNA"/>
</dbReference>
<evidence type="ECO:0000256" key="10">
    <source>
        <dbReference type="ARBA" id="ARBA00023242"/>
    </source>
</evidence>
<evidence type="ECO:0000256" key="11">
    <source>
        <dbReference type="HAMAP-Rule" id="MF_03100"/>
    </source>
</evidence>
<dbReference type="HAMAP" id="MF_03100">
    <property type="entry name" value="Endonuc_su_Slx1"/>
    <property type="match status" value="1"/>
</dbReference>
<keyword evidence="2" id="KW-0479">Metal-binding</keyword>
<dbReference type="InterPro" id="IPR013083">
    <property type="entry name" value="Znf_RING/FYVE/PHD"/>
</dbReference>
<dbReference type="GO" id="GO:0017108">
    <property type="term" value="F:5'-flap endonuclease activity"/>
    <property type="evidence" value="ECO:0007669"/>
    <property type="project" value="InterPro"/>
</dbReference>
<evidence type="ECO:0000256" key="3">
    <source>
        <dbReference type="ARBA" id="ARBA00022759"/>
    </source>
</evidence>
<dbReference type="VEuPathDB" id="VectorBase:RPRC014172"/>
<evidence type="ECO:0000313" key="13">
    <source>
        <dbReference type="EMBL" id="JAA75431.1"/>
    </source>
</evidence>
<evidence type="ECO:0000256" key="5">
    <source>
        <dbReference type="ARBA" id="ARBA00022771"/>
    </source>
</evidence>
<dbReference type="InterPro" id="IPR035901">
    <property type="entry name" value="GIY-YIG_endonuc_sf"/>
</dbReference>
<evidence type="ECO:0000259" key="12">
    <source>
        <dbReference type="PROSITE" id="PS50164"/>
    </source>
</evidence>
<dbReference type="GO" id="GO:0000724">
    <property type="term" value="P:double-strand break repair via homologous recombination"/>
    <property type="evidence" value="ECO:0007669"/>
    <property type="project" value="TreeGrafter"/>
</dbReference>
<dbReference type="SMART" id="SM00249">
    <property type="entry name" value="PHD"/>
    <property type="match status" value="1"/>
</dbReference>
<dbReference type="InterPro" id="IPR050381">
    <property type="entry name" value="SLX1_endonuclease"/>
</dbReference>
<comment type="subcellular location">
    <subcellularLocation>
        <location evidence="11">Nucleus</location>
    </subcellularLocation>
</comment>
<dbReference type="InterPro" id="IPR027520">
    <property type="entry name" value="Slx1"/>
</dbReference>
<dbReference type="SMART" id="SM01197">
    <property type="entry name" value="FANCL_C"/>
    <property type="match status" value="1"/>
</dbReference>
<keyword evidence="7" id="KW-0862">Zinc</keyword>
<evidence type="ECO:0000256" key="9">
    <source>
        <dbReference type="ARBA" id="ARBA00023204"/>
    </source>
</evidence>
<dbReference type="Gene3D" id="3.40.1440.10">
    <property type="entry name" value="GIY-YIG endonuclease"/>
    <property type="match status" value="1"/>
</dbReference>
<feature type="domain" description="GIY-YIG" evidence="12">
    <location>
        <begin position="12"/>
        <end position="95"/>
    </location>
</feature>
<dbReference type="GO" id="GO:0008821">
    <property type="term" value="F:crossover junction DNA endonuclease activity"/>
    <property type="evidence" value="ECO:0007669"/>
    <property type="project" value="TreeGrafter"/>
</dbReference>
<dbReference type="GeneID" id="141459589"/>
<comment type="cofactor">
    <cofactor evidence="11">
        <name>a divalent metal cation</name>
        <dbReference type="ChEBI" id="CHEBI:60240"/>
    </cofactor>
</comment>
<comment type="similarity">
    <text evidence="11">Belongs to the SLX1 family.</text>
</comment>
<evidence type="ECO:0000256" key="6">
    <source>
        <dbReference type="ARBA" id="ARBA00022801"/>
    </source>
</evidence>
<comment type="subunit">
    <text evidence="11">Forms a heterodimer with a member of the SLX4 family.</text>
</comment>
<organism evidence="13">
    <name type="scientific">Rhodnius prolixus</name>
    <name type="common">Triatomid bug</name>
    <dbReference type="NCBI Taxonomy" id="13249"/>
    <lineage>
        <taxon>Eukaryota</taxon>
        <taxon>Metazoa</taxon>
        <taxon>Ecdysozoa</taxon>
        <taxon>Arthropoda</taxon>
        <taxon>Hexapoda</taxon>
        <taxon>Insecta</taxon>
        <taxon>Pterygota</taxon>
        <taxon>Neoptera</taxon>
        <taxon>Paraneoptera</taxon>
        <taxon>Hemiptera</taxon>
        <taxon>Heteroptera</taxon>
        <taxon>Panheteroptera</taxon>
        <taxon>Cimicomorpha</taxon>
        <taxon>Reduviidae</taxon>
        <taxon>Triatominae</taxon>
        <taxon>Rhodnius</taxon>
    </lineage>
</organism>
<dbReference type="PANTHER" id="PTHR20208">
    <property type="entry name" value="STRUCTURE-SPECIFIC ENDONUCLEASE SUBUNIT SLX1"/>
    <property type="match status" value="1"/>
</dbReference>
<keyword evidence="4 11" id="KW-0227">DNA damage</keyword>
<evidence type="ECO:0000256" key="2">
    <source>
        <dbReference type="ARBA" id="ARBA00022723"/>
    </source>
</evidence>
<dbReference type="InterPro" id="IPR011011">
    <property type="entry name" value="Znf_FYVE_PHD"/>
</dbReference>
<keyword evidence="8 11" id="KW-0233">DNA recombination</keyword>
<dbReference type="HOGENOM" id="CLU_129580_0_0_1"/>
<dbReference type="InterPro" id="IPR001965">
    <property type="entry name" value="Znf_PHD"/>
</dbReference>
<evidence type="ECO:0000256" key="1">
    <source>
        <dbReference type="ARBA" id="ARBA00022722"/>
    </source>
</evidence>
<reference evidence="13" key="1">
    <citation type="submission" date="2013-04" db="EMBL/GenBank/DDBJ databases">
        <title>An insight into the transcriptome of the digestive tract of the blood sucking bug, Rhodnius prolixus.</title>
        <authorList>
            <person name="Ribeiro J.M.C."/>
            <person name="Genta F.A."/>
            <person name="Sorgine M.H.F."/>
            <person name="Paiva-Silva G.O."/>
            <person name="Majerowicz D."/>
            <person name="Medeiros M."/>
            <person name="Koerich L."/>
            <person name="Terra W.R."/>
            <person name="Ferreira C."/>
            <person name="Pimentel A.C."/>
            <person name="Bisch P.M."/>
            <person name="Diniz M.M.P."/>
            <person name="Nascimento R."/>
            <person name="Salmon D."/>
            <person name="Silber A.M."/>
            <person name="Alves M."/>
            <person name="Oliveira M.F."/>
            <person name="Gondim K.C."/>
            <person name="Silva Neto M.A.C."/>
            <person name="Atella G.C."/>
            <person name="Araujo H."/>
            <person name="Dias F.S."/>
            <person name="Polycarpo C.R."/>
            <person name="Fampa P."/>
            <person name="Melo A.C."/>
            <person name="Tanaka A.S."/>
            <person name="Balczun C."/>
            <person name="Oliveira J.H.M."/>
            <person name="Goncalves R."/>
            <person name="Lazoski C."/>
            <person name="Pereira M.A."/>
            <person name="Rivera-Pomar R."/>
            <person name="Diambra L."/>
            <person name="Schaub G.A."/>
            <person name="Garcia E.S."/>
            <person name="Azambuja P."/>
            <person name="Braz G.R.C."/>
            <person name="Oliveira P.L."/>
        </authorList>
    </citation>
    <scope>NUCLEOTIDE SEQUENCE</scope>
</reference>
<evidence type="ECO:0000256" key="8">
    <source>
        <dbReference type="ARBA" id="ARBA00023172"/>
    </source>
</evidence>
<accession>R4FLJ9</accession>
<dbReference type="SUPFAM" id="SSF57903">
    <property type="entry name" value="FYVE/PHD zinc finger"/>
    <property type="match status" value="1"/>
</dbReference>
<keyword evidence="3 11" id="KW-0255">Endonuclease</keyword>
<dbReference type="Pfam" id="PF21202">
    <property type="entry name" value="SLX1_C"/>
    <property type="match status" value="1"/>
</dbReference>
<dbReference type="Gene3D" id="3.30.40.10">
    <property type="entry name" value="Zinc/RING finger domain, C3HC4 (zinc finger)"/>
    <property type="match status" value="1"/>
</dbReference>
<dbReference type="GO" id="GO:0033557">
    <property type="term" value="C:Slx1-Slx4 complex"/>
    <property type="evidence" value="ECO:0007669"/>
    <property type="project" value="UniProtKB-UniRule"/>
</dbReference>
<dbReference type="RefSeq" id="XP_073994932.1">
    <property type="nucleotide sequence ID" value="XM_074138831.1"/>
</dbReference>
<evidence type="ECO:0000256" key="7">
    <source>
        <dbReference type="ARBA" id="ARBA00022833"/>
    </source>
</evidence>
<keyword evidence="6 11" id="KW-0378">Hydrolase</keyword>
<proteinExistence type="evidence at transcript level"/>
<dbReference type="PANTHER" id="PTHR20208:SF10">
    <property type="entry name" value="STRUCTURE-SPECIFIC ENDONUCLEASE SUBUNIT SLX1"/>
    <property type="match status" value="1"/>
</dbReference>
<dbReference type="CDD" id="cd10455">
    <property type="entry name" value="GIY-YIG_SLX1"/>
    <property type="match status" value="1"/>
</dbReference>
<evidence type="ECO:0000256" key="4">
    <source>
        <dbReference type="ARBA" id="ARBA00022763"/>
    </source>
</evidence>
<protein>
    <recommendedName>
        <fullName evidence="11">Structure-specific endonuclease subunit SLX1 homolog</fullName>
        <ecNumber evidence="11">3.1.-.-</ecNumber>
    </recommendedName>
</protein>